<evidence type="ECO:0000256" key="2">
    <source>
        <dbReference type="ARBA" id="ARBA00009773"/>
    </source>
</evidence>
<evidence type="ECO:0000313" key="7">
    <source>
        <dbReference type="EMBL" id="PZO86623.1"/>
    </source>
</evidence>
<evidence type="ECO:0000313" key="8">
    <source>
        <dbReference type="Proteomes" id="UP000249557"/>
    </source>
</evidence>
<dbReference type="GO" id="GO:0055085">
    <property type="term" value="P:transmembrane transport"/>
    <property type="evidence" value="ECO:0007669"/>
    <property type="project" value="TreeGrafter"/>
</dbReference>
<keyword evidence="3 6" id="KW-0812">Transmembrane</keyword>
<comment type="caution">
    <text evidence="7">The sequence shown here is derived from an EMBL/GenBank/DDBJ whole genome shotgun (WGS) entry which is preliminary data.</text>
</comment>
<evidence type="ECO:0000256" key="1">
    <source>
        <dbReference type="ARBA" id="ARBA00004141"/>
    </source>
</evidence>
<feature type="transmembrane region" description="Helical" evidence="6">
    <location>
        <begin position="120"/>
        <end position="153"/>
    </location>
</feature>
<proteinExistence type="inferred from homology"/>
<feature type="transmembrane region" description="Helical" evidence="6">
    <location>
        <begin position="84"/>
        <end position="100"/>
    </location>
</feature>
<feature type="transmembrane region" description="Helical" evidence="6">
    <location>
        <begin position="21"/>
        <end position="43"/>
    </location>
</feature>
<dbReference type="Pfam" id="PF01594">
    <property type="entry name" value="AI-2E_transport"/>
    <property type="match status" value="1"/>
</dbReference>
<comment type="subcellular location">
    <subcellularLocation>
        <location evidence="1">Membrane</location>
        <topology evidence="1">Multi-pass membrane protein</topology>
    </subcellularLocation>
</comment>
<keyword evidence="5 6" id="KW-0472">Membrane</keyword>
<evidence type="ECO:0000256" key="6">
    <source>
        <dbReference type="SAM" id="Phobius"/>
    </source>
</evidence>
<gene>
    <name evidence="7" type="ORF">DI626_06045</name>
</gene>
<dbReference type="PANTHER" id="PTHR21716:SF64">
    <property type="entry name" value="AI-2 TRANSPORT PROTEIN TQSA"/>
    <property type="match status" value="1"/>
</dbReference>
<dbReference type="GO" id="GO:0016020">
    <property type="term" value="C:membrane"/>
    <property type="evidence" value="ECO:0007669"/>
    <property type="project" value="UniProtKB-SubCell"/>
</dbReference>
<name>A0A2W4ZW89_9BACT</name>
<feature type="non-terminal residue" evidence="7">
    <location>
        <position position="1"/>
    </location>
</feature>
<organism evidence="7 8">
    <name type="scientific">Micavibrio aeruginosavorus</name>
    <dbReference type="NCBI Taxonomy" id="349221"/>
    <lineage>
        <taxon>Bacteria</taxon>
        <taxon>Pseudomonadati</taxon>
        <taxon>Bdellovibrionota</taxon>
        <taxon>Bdellovibrionia</taxon>
        <taxon>Bdellovibrionales</taxon>
        <taxon>Pseudobdellovibrionaceae</taxon>
        <taxon>Micavibrio</taxon>
    </lineage>
</organism>
<accession>A0A2W4ZW89</accession>
<dbReference type="AlphaFoldDB" id="A0A2W4ZW89"/>
<evidence type="ECO:0000256" key="5">
    <source>
        <dbReference type="ARBA" id="ARBA00023136"/>
    </source>
</evidence>
<comment type="similarity">
    <text evidence="2">Belongs to the autoinducer-2 exporter (AI-2E) (TC 2.A.86) family.</text>
</comment>
<dbReference type="PANTHER" id="PTHR21716">
    <property type="entry name" value="TRANSMEMBRANE PROTEIN"/>
    <property type="match status" value="1"/>
</dbReference>
<evidence type="ECO:0000256" key="4">
    <source>
        <dbReference type="ARBA" id="ARBA00022989"/>
    </source>
</evidence>
<feature type="transmembrane region" description="Helical" evidence="6">
    <location>
        <begin position="49"/>
        <end position="77"/>
    </location>
</feature>
<dbReference type="InterPro" id="IPR002549">
    <property type="entry name" value="AI-2E-like"/>
</dbReference>
<sequence length="184" mass="19263">RQHATLIRRLLLKIDGKVAGFIRGQILVAFMLGVIYAVSLTVAGLNYGFLIGIGAGLFSIIPLVGSTLGLVVAVAVAWFQSGELVYTSIIAAIFLTGQFIEGNFLSPKIVGDSVGLHPLWVMFALLAGGSLFGIVGMLIAVPVAAVIGVLGGFAIEQYKASPLYQKEEPAPDAPQIIIDSSAHD</sequence>
<protein>
    <submittedName>
        <fullName evidence="7">AI-2E family transporter</fullName>
    </submittedName>
</protein>
<keyword evidence="4 6" id="KW-1133">Transmembrane helix</keyword>
<reference evidence="7 8" key="1">
    <citation type="submission" date="2017-08" db="EMBL/GenBank/DDBJ databases">
        <title>Infants hospitalized years apart are colonized by the same room-sourced microbial strains.</title>
        <authorList>
            <person name="Brooks B."/>
            <person name="Olm M.R."/>
            <person name="Firek B.A."/>
            <person name="Baker R."/>
            <person name="Thomas B.C."/>
            <person name="Morowitz M.J."/>
            <person name="Banfield J.F."/>
        </authorList>
    </citation>
    <scope>NUCLEOTIDE SEQUENCE [LARGE SCALE GENOMIC DNA]</scope>
    <source>
        <strain evidence="7">S2_018_000_R2_104</strain>
    </source>
</reference>
<dbReference type="Proteomes" id="UP000249557">
    <property type="component" value="Unassembled WGS sequence"/>
</dbReference>
<dbReference type="EMBL" id="QFNK01000104">
    <property type="protein sequence ID" value="PZO86623.1"/>
    <property type="molecule type" value="Genomic_DNA"/>
</dbReference>
<evidence type="ECO:0000256" key="3">
    <source>
        <dbReference type="ARBA" id="ARBA00022692"/>
    </source>
</evidence>